<keyword evidence="3" id="KW-1185">Reference proteome</keyword>
<gene>
    <name evidence="2" type="ORF">M440DRAFT_143690</name>
</gene>
<feature type="transmembrane region" description="Helical" evidence="1">
    <location>
        <begin position="102"/>
        <end position="123"/>
    </location>
</feature>
<evidence type="ECO:0000313" key="3">
    <source>
        <dbReference type="Proteomes" id="UP000240760"/>
    </source>
</evidence>
<reference evidence="2 3" key="1">
    <citation type="submission" date="2016-07" db="EMBL/GenBank/DDBJ databases">
        <title>Multiple horizontal gene transfer events from other fungi enriched the ability of initially mycotrophic Trichoderma (Ascomycota) to feed on dead plant biomass.</title>
        <authorList>
            <consortium name="DOE Joint Genome Institute"/>
            <person name="Aerts A."/>
            <person name="Atanasova L."/>
            <person name="Chenthamara K."/>
            <person name="Zhang J."/>
            <person name="Grujic M."/>
            <person name="Henrissat B."/>
            <person name="Kuo A."/>
            <person name="Salamov A."/>
            <person name="Lipzen A."/>
            <person name="Labutti K."/>
            <person name="Barry K."/>
            <person name="Miao Y."/>
            <person name="Rahimi M.J."/>
            <person name="Shen Q."/>
            <person name="Grigoriev I.V."/>
            <person name="Kubicek C.P."/>
            <person name="Druzhinina I.S."/>
        </authorList>
    </citation>
    <scope>NUCLEOTIDE SEQUENCE [LARGE SCALE GENOMIC DNA]</scope>
    <source>
        <strain evidence="2 3">ATCC 18648</strain>
    </source>
</reference>
<keyword evidence="1" id="KW-1133">Transmembrane helix</keyword>
<keyword evidence="1" id="KW-0812">Transmembrane</keyword>
<dbReference type="EMBL" id="KZ679139">
    <property type="protein sequence ID" value="PTB73184.1"/>
    <property type="molecule type" value="Genomic_DNA"/>
</dbReference>
<evidence type="ECO:0000256" key="1">
    <source>
        <dbReference type="SAM" id="Phobius"/>
    </source>
</evidence>
<evidence type="ECO:0000313" key="2">
    <source>
        <dbReference type="EMBL" id="PTB73184.1"/>
    </source>
</evidence>
<keyword evidence="1" id="KW-0472">Membrane</keyword>
<sequence>MMDAESRRWSGHVYMTSDKAVVQLNCRSPSSSRFVAAVVSLSFRVVSCIVVPCVDEKRVAGERNRNQTSGREREGKIWAGWMCDRGDSKRRPRPRPRTQTRAACLALPCLALPCLAPTCFWSWPDPALALAPCWSHSAALFFCFPGV</sequence>
<organism evidence="2 3">
    <name type="scientific">Trichoderma longibrachiatum ATCC 18648</name>
    <dbReference type="NCBI Taxonomy" id="983965"/>
    <lineage>
        <taxon>Eukaryota</taxon>
        <taxon>Fungi</taxon>
        <taxon>Dikarya</taxon>
        <taxon>Ascomycota</taxon>
        <taxon>Pezizomycotina</taxon>
        <taxon>Sordariomycetes</taxon>
        <taxon>Hypocreomycetidae</taxon>
        <taxon>Hypocreales</taxon>
        <taxon>Hypocreaceae</taxon>
        <taxon>Trichoderma</taxon>
    </lineage>
</organism>
<dbReference type="Proteomes" id="UP000240760">
    <property type="component" value="Unassembled WGS sequence"/>
</dbReference>
<accession>A0A2T4BV47</accession>
<proteinExistence type="predicted"/>
<protein>
    <submittedName>
        <fullName evidence="2">Uncharacterized protein</fullName>
    </submittedName>
</protein>
<name>A0A2T4BV47_TRILO</name>
<dbReference type="AlphaFoldDB" id="A0A2T4BV47"/>